<evidence type="ECO:0000313" key="1">
    <source>
        <dbReference type="EMBL" id="AKP45391.1"/>
    </source>
</evidence>
<organism evidence="1">
    <name type="scientific">Cystobacter sp. Cbv34</name>
    <dbReference type="NCBI Taxonomy" id="1679164"/>
    <lineage>
        <taxon>Bacteria</taxon>
        <taxon>Pseudomonadati</taxon>
        <taxon>Myxococcota</taxon>
        <taxon>Myxococcia</taxon>
        <taxon>Myxococcales</taxon>
        <taxon>Cystobacterineae</taxon>
        <taxon>Archangiaceae</taxon>
        <taxon>Cystobacter</taxon>
    </lineage>
</organism>
<dbReference type="InterPro" id="IPR052703">
    <property type="entry name" value="Aromatic_CoA_ox/epox"/>
</dbReference>
<dbReference type="GO" id="GO:0005829">
    <property type="term" value="C:cytosol"/>
    <property type="evidence" value="ECO:0007669"/>
    <property type="project" value="TreeGrafter"/>
</dbReference>
<sequence length="459" mass="52645">MILPNNIGLDERTQLARQISSYQKKFHVWWRERGPTEFLDRQMRLRTPTGAVSGVDWAEYKTMRPDEYRWGLFMVPMDQDEIAFGDHRGKKAWEEVPSEYRTLLLQHICVQADVENAAVEQSRLLTQMAPSNPDLENVFQFFLEEGRHTWAMVHLLLAHFGEDGVVEAEALLERLSGDPRNPRLLEAFNYPTEDWLSHFMWCLLADRVGKYQIHAVTEASFAPLARAAKFMMFEEPLHIAMGAVGLERVLARTAEVTLREGTFDTFHAGAIPFPVVQKYLNYWAPKVYDLFGNDGSERSNELFRAGLRRPRNFVGSESQIVRIDERMGDGLTVVEVEGEWAINAIMRRQFIAEVQTLIDRWNASLRALGVDFQLYLPHERFSRTYGPCAGLPFDVDGKLLPRGTEAKLAEYFPTPRELANVRSLMQRELAPGQYSSWIAPSATRLSALVQGRNTPKEHE</sequence>
<dbReference type="AlphaFoldDB" id="A0A0H4NUD1"/>
<dbReference type="Gene3D" id="1.10.620.20">
    <property type="entry name" value="Ribonucleotide Reductase, subunit A"/>
    <property type="match status" value="1"/>
</dbReference>
<dbReference type="PANTHER" id="PTHR30458">
    <property type="entry name" value="PHENYLACETIC ACID DEGRADATION PROTEIN PAA"/>
    <property type="match status" value="1"/>
</dbReference>
<dbReference type="InterPro" id="IPR009078">
    <property type="entry name" value="Ferritin-like_SF"/>
</dbReference>
<reference evidence="1" key="2">
    <citation type="submission" date="2015-02" db="EMBL/GenBank/DDBJ databases">
        <authorList>
            <person name="Baumann S."/>
            <person name="Herrmann J."/>
            <person name="Raju R."/>
            <person name="Steinmetz H."/>
            <person name="Mohr K.I."/>
            <person name="Huettel S."/>
            <person name="Harmrolfs K."/>
            <person name="Stadler M."/>
            <person name="Mueller R."/>
        </authorList>
    </citation>
    <scope>NUCLEOTIDE SEQUENCE</scope>
    <source>
        <strain evidence="1">Cbv34</strain>
    </source>
</reference>
<dbReference type="EMBL" id="KP836244">
    <property type="protein sequence ID" value="AKP45391.1"/>
    <property type="molecule type" value="Genomic_DNA"/>
</dbReference>
<dbReference type="GO" id="GO:0010124">
    <property type="term" value="P:phenylacetate catabolic process"/>
    <property type="evidence" value="ECO:0007669"/>
    <property type="project" value="TreeGrafter"/>
</dbReference>
<accession>A0A0H4NUD1</accession>
<dbReference type="GO" id="GO:0016491">
    <property type="term" value="F:oxidoreductase activity"/>
    <property type="evidence" value="ECO:0007669"/>
    <property type="project" value="InterPro"/>
</dbReference>
<protein>
    <submittedName>
        <fullName evidence="1">Boxb like benzoyl-CoA oxygenase component</fullName>
    </submittedName>
</protein>
<name>A0A0H4NUD1_9BACT</name>
<dbReference type="PANTHER" id="PTHR30458:SF0">
    <property type="entry name" value="1,2-PHENYLACETYL-COA EPOXIDASE, SUBUNIT C"/>
    <property type="match status" value="1"/>
</dbReference>
<reference evidence="1" key="1">
    <citation type="journal article" date="2014" name="Angew. Chem. Int. Ed. Engl.">
        <title>Cystobactamids: myxobacterial topoisomerase inhibitors exhibiting potent antibacterial activity.</title>
        <authorList>
            <person name="Baumann S."/>
            <person name="Herrmann J."/>
            <person name="Raju R."/>
            <person name="Steinmetz H."/>
            <person name="Mohr K.I."/>
            <person name="Huttel S."/>
            <person name="Harmrolfs K."/>
            <person name="Stadler M."/>
            <person name="Muller R."/>
        </authorList>
    </citation>
    <scope>NUCLEOTIDE SEQUENCE</scope>
    <source>
        <strain evidence="1">Cbv34</strain>
    </source>
</reference>
<dbReference type="InterPro" id="IPR012348">
    <property type="entry name" value="RNR-like"/>
</dbReference>
<gene>
    <name evidence="1" type="primary">cysC</name>
</gene>
<dbReference type="SUPFAM" id="SSF47240">
    <property type="entry name" value="Ferritin-like"/>
    <property type="match status" value="1"/>
</dbReference>
<proteinExistence type="predicted"/>